<keyword evidence="4" id="KW-1185">Reference proteome</keyword>
<evidence type="ECO:0000259" key="2">
    <source>
        <dbReference type="Pfam" id="PF18970"/>
    </source>
</evidence>
<feature type="compositionally biased region" description="Acidic residues" evidence="1">
    <location>
        <begin position="18"/>
        <end position="28"/>
    </location>
</feature>
<evidence type="ECO:0000256" key="1">
    <source>
        <dbReference type="SAM" id="MobiDB-lite"/>
    </source>
</evidence>
<accession>A0ABW3CQX7</accession>
<protein>
    <submittedName>
        <fullName evidence="3">DUF5709 domain-containing protein</fullName>
    </submittedName>
</protein>
<feature type="region of interest" description="Disordered" evidence="1">
    <location>
        <begin position="1"/>
        <end position="45"/>
    </location>
</feature>
<dbReference type="Pfam" id="PF18970">
    <property type="entry name" value="DUF5709"/>
    <property type="match status" value="1"/>
</dbReference>
<proteinExistence type="predicted"/>
<sequence>DHAGRLVAPDEGAHPDMESDAVGDDLGEDGGGYTAEERAMRVEEE</sequence>
<evidence type="ECO:0000313" key="3">
    <source>
        <dbReference type="EMBL" id="MFD0856645.1"/>
    </source>
</evidence>
<feature type="non-terminal residue" evidence="3">
    <location>
        <position position="1"/>
    </location>
</feature>
<comment type="caution">
    <text evidence="3">The sequence shown here is derived from an EMBL/GenBank/DDBJ whole genome shotgun (WGS) entry which is preliminary data.</text>
</comment>
<gene>
    <name evidence="3" type="ORF">ACFQ07_30715</name>
</gene>
<organism evidence="3 4">
    <name type="scientific">Actinomadura adrarensis</name>
    <dbReference type="NCBI Taxonomy" id="1819600"/>
    <lineage>
        <taxon>Bacteria</taxon>
        <taxon>Bacillati</taxon>
        <taxon>Actinomycetota</taxon>
        <taxon>Actinomycetes</taxon>
        <taxon>Streptosporangiales</taxon>
        <taxon>Thermomonosporaceae</taxon>
        <taxon>Actinomadura</taxon>
    </lineage>
</organism>
<dbReference type="InterPro" id="IPR043763">
    <property type="entry name" value="DUF5709"/>
</dbReference>
<feature type="domain" description="DUF5709" evidence="2">
    <location>
        <begin position="2"/>
        <end position="45"/>
    </location>
</feature>
<name>A0ABW3CQX7_9ACTN</name>
<feature type="compositionally biased region" description="Basic and acidic residues" evidence="1">
    <location>
        <begin position="35"/>
        <end position="45"/>
    </location>
</feature>
<dbReference type="Proteomes" id="UP001597083">
    <property type="component" value="Unassembled WGS sequence"/>
</dbReference>
<dbReference type="EMBL" id="JBHTIR010004205">
    <property type="protein sequence ID" value="MFD0856645.1"/>
    <property type="molecule type" value="Genomic_DNA"/>
</dbReference>
<reference evidence="4" key="1">
    <citation type="journal article" date="2019" name="Int. J. Syst. Evol. Microbiol.">
        <title>The Global Catalogue of Microorganisms (GCM) 10K type strain sequencing project: providing services to taxonomists for standard genome sequencing and annotation.</title>
        <authorList>
            <consortium name="The Broad Institute Genomics Platform"/>
            <consortium name="The Broad Institute Genome Sequencing Center for Infectious Disease"/>
            <person name="Wu L."/>
            <person name="Ma J."/>
        </authorList>
    </citation>
    <scope>NUCLEOTIDE SEQUENCE [LARGE SCALE GENOMIC DNA]</scope>
    <source>
        <strain evidence="4">JCM 31696</strain>
    </source>
</reference>
<evidence type="ECO:0000313" key="4">
    <source>
        <dbReference type="Proteomes" id="UP001597083"/>
    </source>
</evidence>